<sequence>MVAVLTAMSLRKTVTGCCFFSTLLANVSAISVRCRSGAEVTLMNSGSPAAQEVPASASPAGEYQCLHEFHGFLRNESMSEDAQITPSAYPLQRNQKS</sequence>
<proteinExistence type="predicted"/>
<dbReference type="EMBL" id="JADJEV010000002">
    <property type="protein sequence ID" value="MBK6972471.1"/>
    <property type="molecule type" value="Genomic_DNA"/>
</dbReference>
<protein>
    <submittedName>
        <fullName evidence="1">Uncharacterized protein</fullName>
    </submittedName>
</protein>
<name>A0A9D7E266_9PROT</name>
<evidence type="ECO:0000313" key="2">
    <source>
        <dbReference type="Proteomes" id="UP000807785"/>
    </source>
</evidence>
<gene>
    <name evidence="1" type="ORF">IPH26_05795</name>
</gene>
<comment type="caution">
    <text evidence="1">The sequence shown here is derived from an EMBL/GenBank/DDBJ whole genome shotgun (WGS) entry which is preliminary data.</text>
</comment>
<organism evidence="1 2">
    <name type="scientific">Candidatus Methylophosphatis roskildensis</name>
    <dbReference type="NCBI Taxonomy" id="2899263"/>
    <lineage>
        <taxon>Bacteria</taxon>
        <taxon>Pseudomonadati</taxon>
        <taxon>Pseudomonadota</taxon>
        <taxon>Betaproteobacteria</taxon>
        <taxon>Nitrosomonadales</taxon>
        <taxon>Sterolibacteriaceae</taxon>
        <taxon>Candidatus Methylophosphatis</taxon>
    </lineage>
</organism>
<dbReference type="AlphaFoldDB" id="A0A9D7E266"/>
<dbReference type="Proteomes" id="UP000807785">
    <property type="component" value="Unassembled WGS sequence"/>
</dbReference>
<evidence type="ECO:0000313" key="1">
    <source>
        <dbReference type="EMBL" id="MBK6972471.1"/>
    </source>
</evidence>
<accession>A0A9D7E266</accession>
<reference evidence="2" key="1">
    <citation type="journal article" date="2021" name="Nat. Commun.">
        <title>Connecting structure to function with the recovery of over 1000 high-quality metagenome-assembled genomes from activated sludge using long-read sequencing.</title>
        <authorList>
            <person name="Singleton C.M."/>
            <person name="Petriglieri F."/>
            <person name="Kristensen J.M."/>
            <person name="Kirkegaard R.H."/>
            <person name="Michaelsen T.Y."/>
            <person name="Andersen M.H."/>
            <person name="Kondrotaite Z."/>
            <person name="Karst S.M."/>
            <person name="Dueholm M.S."/>
            <person name="Nielsen P.H."/>
            <person name="Albertsen M."/>
        </authorList>
    </citation>
    <scope>NUCLEOTIDE SEQUENCE [LARGE SCALE GENOMIC DNA]</scope>
</reference>